<protein>
    <recommendedName>
        <fullName evidence="6">Cutinase</fullName>
    </recommendedName>
</protein>
<dbReference type="SUPFAM" id="SSF53474">
    <property type="entry name" value="alpha/beta-Hydrolases"/>
    <property type="match status" value="1"/>
</dbReference>
<dbReference type="Proteomes" id="UP001329825">
    <property type="component" value="Chromosome 9"/>
</dbReference>
<dbReference type="RefSeq" id="XP_062794289.1">
    <property type="nucleotide sequence ID" value="XM_062938238.1"/>
</dbReference>
<dbReference type="Pfam" id="PF01083">
    <property type="entry name" value="Cutinase"/>
    <property type="match status" value="1"/>
</dbReference>
<dbReference type="InterPro" id="IPR029058">
    <property type="entry name" value="AB_hydrolase_fold"/>
</dbReference>
<evidence type="ECO:0000313" key="5">
    <source>
        <dbReference type="Proteomes" id="UP001329825"/>
    </source>
</evidence>
<accession>A0ABZ1D676</accession>
<reference evidence="4 5" key="1">
    <citation type="submission" date="2024-01" db="EMBL/GenBank/DDBJ databases">
        <title>Comparative genomics of Cryptococcus and Kwoniella reveals pathogenesis evolution and contrasting modes of karyotype evolution via chromosome fusion or intercentromeric recombination.</title>
        <authorList>
            <person name="Coelho M.A."/>
            <person name="David-Palma M."/>
            <person name="Shea T."/>
            <person name="Bowers K."/>
            <person name="McGinley-Smith S."/>
            <person name="Mohammad A.W."/>
            <person name="Gnirke A."/>
            <person name="Yurkov A.M."/>
            <person name="Nowrousian M."/>
            <person name="Sun S."/>
            <person name="Cuomo C.A."/>
            <person name="Heitman J."/>
        </authorList>
    </citation>
    <scope>NUCLEOTIDE SEQUENCE [LARGE SCALE GENOMIC DNA]</scope>
    <source>
        <strain evidence="4">CBS 11374</strain>
    </source>
</reference>
<keyword evidence="1" id="KW-0378">Hydrolase</keyword>
<dbReference type="EMBL" id="CP141889">
    <property type="protein sequence ID" value="WRT69550.1"/>
    <property type="molecule type" value="Genomic_DNA"/>
</dbReference>
<evidence type="ECO:0000256" key="2">
    <source>
        <dbReference type="ARBA" id="ARBA00023157"/>
    </source>
</evidence>
<evidence type="ECO:0008006" key="6">
    <source>
        <dbReference type="Google" id="ProtNLM"/>
    </source>
</evidence>
<dbReference type="SMART" id="SM01110">
    <property type="entry name" value="Cutinase"/>
    <property type="match status" value="1"/>
</dbReference>
<sequence length="226" mass="23426">MFISISTVLLCLLGPAVASPVLVDRAVSSTCPKYTLINTRGTGERQGESSGFTTMNARILAQLPGGDIYNTVYAAGFNQDSSAAGADIVKKINSTLQTDPAHCFILQGYSQGAAGTTNALSKLTGASFNAVKGVFLIGNPEHRSGLACNVDTKGGTTTKNVNGLSYKLGGIPANWVNKTLDVCNYGDGVCDTAHGYGITVQHLAYPRDASTQNQGTAFALKQLGAA</sequence>
<dbReference type="PANTHER" id="PTHR33630:SF9">
    <property type="entry name" value="CUTINASE 4"/>
    <property type="match status" value="1"/>
</dbReference>
<dbReference type="InterPro" id="IPR000675">
    <property type="entry name" value="Cutinase/axe"/>
</dbReference>
<keyword evidence="3" id="KW-0732">Signal</keyword>
<feature type="signal peptide" evidence="3">
    <location>
        <begin position="1"/>
        <end position="18"/>
    </location>
</feature>
<name>A0ABZ1D676_9TREE</name>
<dbReference type="Gene3D" id="3.40.50.1820">
    <property type="entry name" value="alpha/beta hydrolase"/>
    <property type="match status" value="1"/>
</dbReference>
<proteinExistence type="predicted"/>
<evidence type="ECO:0000256" key="1">
    <source>
        <dbReference type="ARBA" id="ARBA00022801"/>
    </source>
</evidence>
<dbReference type="PANTHER" id="PTHR33630">
    <property type="entry name" value="CUTINASE RV1984C-RELATED-RELATED"/>
    <property type="match status" value="1"/>
</dbReference>
<evidence type="ECO:0000256" key="3">
    <source>
        <dbReference type="SAM" id="SignalP"/>
    </source>
</evidence>
<evidence type="ECO:0000313" key="4">
    <source>
        <dbReference type="EMBL" id="WRT69550.1"/>
    </source>
</evidence>
<dbReference type="GeneID" id="87958667"/>
<keyword evidence="5" id="KW-1185">Reference proteome</keyword>
<gene>
    <name evidence="4" type="ORF">IL334_006537</name>
</gene>
<organism evidence="4 5">
    <name type="scientific">Kwoniella shivajii</name>
    <dbReference type="NCBI Taxonomy" id="564305"/>
    <lineage>
        <taxon>Eukaryota</taxon>
        <taxon>Fungi</taxon>
        <taxon>Dikarya</taxon>
        <taxon>Basidiomycota</taxon>
        <taxon>Agaricomycotina</taxon>
        <taxon>Tremellomycetes</taxon>
        <taxon>Tremellales</taxon>
        <taxon>Cryptococcaceae</taxon>
        <taxon>Kwoniella</taxon>
    </lineage>
</organism>
<keyword evidence="2" id="KW-1015">Disulfide bond</keyword>
<feature type="chain" id="PRO_5046527757" description="Cutinase" evidence="3">
    <location>
        <begin position="19"/>
        <end position="226"/>
    </location>
</feature>